<evidence type="ECO:0000313" key="3">
    <source>
        <dbReference type="Proteomes" id="UP000594380"/>
    </source>
</evidence>
<dbReference type="RefSeq" id="WP_176110554.1">
    <property type="nucleotide sequence ID" value="NZ_JAALDK010000001.1"/>
</dbReference>
<sequence length="178" mass="19204">MARAAAFADEILSRRTTGADLSRSVSCASITTQSAKAPLVQGVLPEVQERGLDISHVAEAAVGRVAAEKRAAEWLKENAEAIESSNAYVEQHGLPLEMYRKFRGSLPLSFRMHGVEWPPGIAPIATHVSGLSMSVRGTAAPDETVTKRRGGCFESLLNCCPADRKRESASSRRRISRG</sequence>
<dbReference type="Pfam" id="PF07362">
    <property type="entry name" value="CcdA"/>
    <property type="match status" value="1"/>
</dbReference>
<keyword evidence="1" id="KW-1277">Toxin-antitoxin system</keyword>
<dbReference type="InterPro" id="IPR009956">
    <property type="entry name" value="Post-segregation_anti-tox_CcdA"/>
</dbReference>
<proteinExistence type="predicted"/>
<evidence type="ECO:0000313" key="2">
    <source>
        <dbReference type="EMBL" id="NUY01473.1"/>
    </source>
</evidence>
<name>A0A7Y6MY10_9BURK</name>
<dbReference type="AlphaFoldDB" id="A0A7Y6MY10"/>
<dbReference type="GeneID" id="301102155"/>
<accession>A0A7Y6MY10</accession>
<dbReference type="EMBL" id="JAALDK010000001">
    <property type="protein sequence ID" value="NUY01473.1"/>
    <property type="molecule type" value="Genomic_DNA"/>
</dbReference>
<gene>
    <name evidence="2" type="ORF">G5S42_17620</name>
</gene>
<protein>
    <submittedName>
        <fullName evidence="2">Type II toxin-antitoxin system CcdA family antitoxin</fullName>
    </submittedName>
</protein>
<reference evidence="2 3" key="1">
    <citation type="submission" date="2020-02" db="EMBL/GenBank/DDBJ databases">
        <title>Paraburkholderia simonii sp. nov. and Paraburkholderia youngii sp. nov. Brazilian and Mexican Mimosa-associated rhizobia.</title>
        <authorList>
            <person name="Mavima L."/>
            <person name="Beukes C.W."/>
            <person name="Chan W.Y."/>
            <person name="Palmer M."/>
            <person name="De Meyer S.E."/>
            <person name="James E.K."/>
            <person name="Venter S.N."/>
            <person name="Steenkamp E.T."/>
        </authorList>
    </citation>
    <scope>NUCLEOTIDE SEQUENCE [LARGE SCALE GENOMIC DNA]</scope>
    <source>
        <strain evidence="2 3">JPY169</strain>
    </source>
</reference>
<evidence type="ECO:0000256" key="1">
    <source>
        <dbReference type="ARBA" id="ARBA00022649"/>
    </source>
</evidence>
<comment type="caution">
    <text evidence="2">The sequence shown here is derived from an EMBL/GenBank/DDBJ whole genome shotgun (WGS) entry which is preliminary data.</text>
</comment>
<organism evidence="2 3">
    <name type="scientific">Paraburkholderia youngii</name>
    <dbReference type="NCBI Taxonomy" id="2782701"/>
    <lineage>
        <taxon>Bacteria</taxon>
        <taxon>Pseudomonadati</taxon>
        <taxon>Pseudomonadota</taxon>
        <taxon>Betaproteobacteria</taxon>
        <taxon>Burkholderiales</taxon>
        <taxon>Burkholderiaceae</taxon>
        <taxon>Paraburkholderia</taxon>
    </lineage>
</organism>
<dbReference type="Proteomes" id="UP000594380">
    <property type="component" value="Unassembled WGS sequence"/>
</dbReference>